<feature type="non-terminal residue" evidence="1">
    <location>
        <position position="1"/>
    </location>
</feature>
<evidence type="ECO:0000313" key="2">
    <source>
        <dbReference type="Proteomes" id="UP000242616"/>
    </source>
</evidence>
<gene>
    <name evidence="1" type="ORF">XJ44_04205</name>
</gene>
<protein>
    <recommendedName>
        <fullName evidence="3">AAA-ATPase-like domain-containing protein</fullName>
    </recommendedName>
</protein>
<comment type="caution">
    <text evidence="1">The sequence shown here is derived from an EMBL/GenBank/DDBJ whole genome shotgun (WGS) entry which is preliminary data.</text>
</comment>
<dbReference type="Pfam" id="PF08011">
    <property type="entry name" value="PDDEXK_9"/>
    <property type="match status" value="1"/>
</dbReference>
<organism evidence="1 2">
    <name type="scientific">Thermosipho affectus</name>
    <dbReference type="NCBI Taxonomy" id="660294"/>
    <lineage>
        <taxon>Bacteria</taxon>
        <taxon>Thermotogati</taxon>
        <taxon>Thermotogota</taxon>
        <taxon>Thermotogae</taxon>
        <taxon>Thermotogales</taxon>
        <taxon>Fervidobacteriaceae</taxon>
        <taxon>Thermosipho</taxon>
    </lineage>
</organism>
<proteinExistence type="predicted"/>
<dbReference type="EMBL" id="LBFC01000016">
    <property type="protein sequence ID" value="ONN27396.1"/>
    <property type="molecule type" value="Genomic_DNA"/>
</dbReference>
<dbReference type="RefSeq" id="WP_198927377.1">
    <property type="nucleotide sequence ID" value="NZ_LBFC01000016.1"/>
</dbReference>
<accession>A0ABX3IHT1</accession>
<name>A0ABX3IHT1_9BACT</name>
<keyword evidence="2" id="KW-1185">Reference proteome</keyword>
<dbReference type="Proteomes" id="UP000242616">
    <property type="component" value="Unassembled WGS sequence"/>
</dbReference>
<dbReference type="PANTHER" id="PTHR34825">
    <property type="entry name" value="CONSERVED PROTEIN, WITH A WEAK D-GALACTARATE DEHYDRATASE/ALTRONATE HYDROLASE DOMAIN"/>
    <property type="match status" value="1"/>
</dbReference>
<sequence length="279" mass="33693">FPFFIHFYVDFYKWYNGYNFLGEKVYNPFDVLLFLDKKIYRPYWFETGTPTFLIKLLMKERYYLPEIENLRAGEEIIESFEIETIQPEVLLFQTGYLTIKSVEREIGMNIYNLTYPNLEVKSAINRHILNYFTDLRSKDRNMIGLIKAIKKAEIGKMKEIFYGFFASIPSDWYRKNDIEKYEGFYASVFYEYFAALGIEVKAEDVTNKGRIDLTVRFEEKCYIFEFKVIEGKEKKGALEQLKEKRYHEKYKGKCKEIYIIGVEFDKEERNIAYFEWERV</sequence>
<reference evidence="1 2" key="1">
    <citation type="submission" date="2015-06" db="EMBL/GenBank/DDBJ databases">
        <title>Genome sequencing of Thermotogales isolates from hydrothermal vents.</title>
        <authorList>
            <person name="Haverkamp T.H."/>
            <person name="Kublanov I.V."/>
            <person name="Nesbo C.L."/>
        </authorList>
    </citation>
    <scope>NUCLEOTIDE SEQUENCE [LARGE SCALE GENOMIC DNA]</scope>
    <source>
        <strain evidence="2">ik275mar</strain>
    </source>
</reference>
<dbReference type="PANTHER" id="PTHR34825:SF1">
    <property type="entry name" value="AAA-ATPASE-LIKE DOMAIN-CONTAINING PROTEIN"/>
    <property type="match status" value="1"/>
</dbReference>
<evidence type="ECO:0000313" key="1">
    <source>
        <dbReference type="EMBL" id="ONN27396.1"/>
    </source>
</evidence>
<dbReference type="InterPro" id="IPR012547">
    <property type="entry name" value="PDDEXK_9"/>
</dbReference>
<evidence type="ECO:0008006" key="3">
    <source>
        <dbReference type="Google" id="ProtNLM"/>
    </source>
</evidence>